<sequence>MDNRAGSLKKRGGMHIFTSIDGLSKRFIDLCVEEIGKEGYFGASLKVASWKRIREALNNEFKESLPYDLDQKALKNHWDALKKKYAVWRTIAGLTGDKYNAATGKLDWPEWKWEEVIKSQPKAAQFRTSGLKYADKLYNLFEVVFASENESFVHMPTGVLCPHLEADKDNSADAGSQSNAGTSNNSGKRKRREPAAEDGVAKLDELIDLVKEHFLFYRQHKEEKKAERQQARKHHHESAETDTRKQLEGAEMDAYSLRECMVSINNMRRSESIKLRMKDYGIAMVKLAQSLDLRKAFIMLDTVEEKMLFICGLSA</sequence>
<dbReference type="PANTHER" id="PTHR47584:SF17">
    <property type="entry name" value="MYB_SANT-LIKE DNA-BINDING DOMAIN PROTEIN"/>
    <property type="match status" value="1"/>
</dbReference>
<dbReference type="Proteomes" id="UP001202328">
    <property type="component" value="Unassembled WGS sequence"/>
</dbReference>
<feature type="compositionally biased region" description="Basic and acidic residues" evidence="1">
    <location>
        <begin position="237"/>
        <end position="246"/>
    </location>
</feature>
<evidence type="ECO:0000313" key="4">
    <source>
        <dbReference type="Proteomes" id="UP001202328"/>
    </source>
</evidence>
<reference evidence="3" key="1">
    <citation type="submission" date="2022-04" db="EMBL/GenBank/DDBJ databases">
        <title>A functionally conserved STORR gene fusion in Papaver species that diverged 16.8 million years ago.</title>
        <authorList>
            <person name="Catania T."/>
        </authorList>
    </citation>
    <scope>NUCLEOTIDE SEQUENCE</scope>
    <source>
        <strain evidence="3">S-188037</strain>
    </source>
</reference>
<accession>A0AAD4TGS9</accession>
<dbReference type="AlphaFoldDB" id="A0AAD4TGS9"/>
<feature type="domain" description="Myb/SANT-like" evidence="2">
    <location>
        <begin position="25"/>
        <end position="114"/>
    </location>
</feature>
<feature type="region of interest" description="Disordered" evidence="1">
    <location>
        <begin position="166"/>
        <end position="197"/>
    </location>
</feature>
<evidence type="ECO:0000256" key="1">
    <source>
        <dbReference type="SAM" id="MobiDB-lite"/>
    </source>
</evidence>
<dbReference type="InterPro" id="IPR045026">
    <property type="entry name" value="LIMYB"/>
</dbReference>
<dbReference type="EMBL" id="JAJJMB010001750">
    <property type="protein sequence ID" value="KAI3955501.1"/>
    <property type="molecule type" value="Genomic_DNA"/>
</dbReference>
<keyword evidence="4" id="KW-1185">Reference proteome</keyword>
<evidence type="ECO:0000313" key="3">
    <source>
        <dbReference type="EMBL" id="KAI3955501.1"/>
    </source>
</evidence>
<dbReference type="InterPro" id="IPR024752">
    <property type="entry name" value="Myb/SANT-like_dom"/>
</dbReference>
<dbReference type="Pfam" id="PF12776">
    <property type="entry name" value="Myb_DNA-bind_3"/>
    <property type="match status" value="1"/>
</dbReference>
<name>A0AAD4TGS9_9MAGN</name>
<feature type="region of interest" description="Disordered" evidence="1">
    <location>
        <begin position="225"/>
        <end position="246"/>
    </location>
</feature>
<evidence type="ECO:0000259" key="2">
    <source>
        <dbReference type="Pfam" id="PF12776"/>
    </source>
</evidence>
<proteinExistence type="predicted"/>
<organism evidence="3 4">
    <name type="scientific">Papaver atlanticum</name>
    <dbReference type="NCBI Taxonomy" id="357466"/>
    <lineage>
        <taxon>Eukaryota</taxon>
        <taxon>Viridiplantae</taxon>
        <taxon>Streptophyta</taxon>
        <taxon>Embryophyta</taxon>
        <taxon>Tracheophyta</taxon>
        <taxon>Spermatophyta</taxon>
        <taxon>Magnoliopsida</taxon>
        <taxon>Ranunculales</taxon>
        <taxon>Papaveraceae</taxon>
        <taxon>Papaveroideae</taxon>
        <taxon>Papaver</taxon>
    </lineage>
</organism>
<comment type="caution">
    <text evidence="3">The sequence shown here is derived from an EMBL/GenBank/DDBJ whole genome shotgun (WGS) entry which is preliminary data.</text>
</comment>
<protein>
    <recommendedName>
        <fullName evidence="2">Myb/SANT-like domain-containing protein</fullName>
    </recommendedName>
</protein>
<gene>
    <name evidence="3" type="ORF">MKW98_028446</name>
</gene>
<dbReference type="PANTHER" id="PTHR47584">
    <property type="match status" value="1"/>
</dbReference>
<feature type="compositionally biased region" description="Polar residues" evidence="1">
    <location>
        <begin position="173"/>
        <end position="186"/>
    </location>
</feature>